<dbReference type="EMBL" id="LIUF01000001">
    <property type="protein sequence ID" value="KOX95222.1"/>
    <property type="molecule type" value="Genomic_DNA"/>
</dbReference>
<sequence>MSRRANYALCQFQQHLGPSADSLDVPWAEYTGDATDPVSFDIPTPSPADPYVQMQVYDVEDFDHEIVVNGEALSGFDIAPGDGWQLWMDTIAPERLHRGENTIQFRRDTDSKDAFVVGSVTVHWTEPVD</sequence>
<reference evidence="1 2" key="1">
    <citation type="submission" date="2015-08" db="EMBL/GenBank/DDBJ databases">
        <title>Genomes of Isolates from Cabo Rojo, PR.</title>
        <authorList>
            <person name="Sanchez-Nieves R.L."/>
            <person name="Montalvo-Rodriguez R."/>
        </authorList>
    </citation>
    <scope>NUCLEOTIDE SEQUENCE [LARGE SCALE GENOMIC DNA]</scope>
    <source>
        <strain evidence="1 2">SL3</strain>
    </source>
</reference>
<dbReference type="Gene3D" id="2.60.120.260">
    <property type="entry name" value="Galactose-binding domain-like"/>
    <property type="match status" value="1"/>
</dbReference>
<dbReference type="InterPro" id="IPR055807">
    <property type="entry name" value="DUF7383"/>
</dbReference>
<proteinExistence type="predicted"/>
<dbReference type="PATRIC" id="fig|1705562.3.peg.2000"/>
<dbReference type="STRING" id="1705562.AMS69_05070"/>
<dbReference type="Proteomes" id="UP000037729">
    <property type="component" value="Unassembled WGS sequence"/>
</dbReference>
<gene>
    <name evidence="1" type="ORF">AMS69_05070</name>
</gene>
<dbReference type="OrthoDB" id="317492at2157"/>
<comment type="caution">
    <text evidence="1">The sequence shown here is derived from an EMBL/GenBank/DDBJ whole genome shotgun (WGS) entry which is preliminary data.</text>
</comment>
<name>A0A0M9AMY4_9EURY</name>
<evidence type="ECO:0000313" key="1">
    <source>
        <dbReference type="EMBL" id="KOX95222.1"/>
    </source>
</evidence>
<accession>A0A0M9AMY4</accession>
<organism evidence="1 2">
    <name type="scientific">Haloarcula rubripromontorii</name>
    <dbReference type="NCBI Taxonomy" id="1705562"/>
    <lineage>
        <taxon>Archaea</taxon>
        <taxon>Methanobacteriati</taxon>
        <taxon>Methanobacteriota</taxon>
        <taxon>Stenosarchaea group</taxon>
        <taxon>Halobacteria</taxon>
        <taxon>Halobacteriales</taxon>
        <taxon>Haloarculaceae</taxon>
        <taxon>Haloarcula</taxon>
    </lineage>
</organism>
<protein>
    <submittedName>
        <fullName evidence="1">Uncharacterized protein</fullName>
    </submittedName>
</protein>
<keyword evidence="2" id="KW-1185">Reference proteome</keyword>
<dbReference type="Pfam" id="PF24108">
    <property type="entry name" value="DUF7383"/>
    <property type="match status" value="1"/>
</dbReference>
<evidence type="ECO:0000313" key="2">
    <source>
        <dbReference type="Proteomes" id="UP000037729"/>
    </source>
</evidence>
<dbReference type="RefSeq" id="WP_053966973.1">
    <property type="nucleotide sequence ID" value="NZ_LIUF01000001.1"/>
</dbReference>
<dbReference type="AlphaFoldDB" id="A0A0M9AMY4"/>